<keyword evidence="5 9" id="KW-0812">Transmembrane</keyword>
<evidence type="ECO:0000256" key="7">
    <source>
        <dbReference type="ARBA" id="ARBA00023136"/>
    </source>
</evidence>
<dbReference type="RefSeq" id="WP_199276015.1">
    <property type="nucleotide sequence ID" value="NZ_CP109886.1"/>
</dbReference>
<dbReference type="GO" id="GO:0055085">
    <property type="term" value="P:transmembrane transport"/>
    <property type="evidence" value="ECO:0007669"/>
    <property type="project" value="InterPro"/>
</dbReference>
<proteinExistence type="inferred from homology"/>
<evidence type="ECO:0000256" key="4">
    <source>
        <dbReference type="ARBA" id="ARBA00022475"/>
    </source>
</evidence>
<dbReference type="NCBIfam" id="TIGR04408">
    <property type="entry name" value="LptG_lptG"/>
    <property type="match status" value="1"/>
</dbReference>
<evidence type="ECO:0000256" key="9">
    <source>
        <dbReference type="SAM" id="Phobius"/>
    </source>
</evidence>
<feature type="transmembrane region" description="Helical" evidence="9">
    <location>
        <begin position="303"/>
        <end position="324"/>
    </location>
</feature>
<accession>A0AAJ5R2I8</accession>
<comment type="function">
    <text evidence="1">Part of the ABC transporter complex LptBFG involved in the translocation of lipopolysaccharide (LPS) from the inner membrane to the outer membrane.</text>
</comment>
<keyword evidence="7 9" id="KW-0472">Membrane</keyword>
<gene>
    <name evidence="10" type="primary">lptG</name>
    <name evidence="10" type="ORF">OK117_00525</name>
</gene>
<comment type="subunit">
    <text evidence="8">Component of the lipopolysaccharide transport and assembly complex. The LptBFG transporter is composed of two ATP-binding proteins (LptB) and two transmembrane proteins (LptF and LptG).</text>
</comment>
<organism evidence="10 11">
    <name type="scientific">Xylella fastidiosa subsp. fastidiosa</name>
    <dbReference type="NCBI Taxonomy" id="644356"/>
    <lineage>
        <taxon>Bacteria</taxon>
        <taxon>Pseudomonadati</taxon>
        <taxon>Pseudomonadota</taxon>
        <taxon>Gammaproteobacteria</taxon>
        <taxon>Lysobacterales</taxon>
        <taxon>Lysobacteraceae</taxon>
        <taxon>Xylella</taxon>
    </lineage>
</organism>
<dbReference type="PANTHER" id="PTHR33529:SF2">
    <property type="entry name" value="LIPOPOLYSACCHARIDE EXPORT SYSTEM PERMEASE PROTEIN LPTG"/>
    <property type="match status" value="1"/>
</dbReference>
<protein>
    <submittedName>
        <fullName evidence="10">LPS export ABC transporter permease LptG</fullName>
    </submittedName>
</protein>
<evidence type="ECO:0000256" key="3">
    <source>
        <dbReference type="ARBA" id="ARBA00007725"/>
    </source>
</evidence>
<dbReference type="InterPro" id="IPR030923">
    <property type="entry name" value="LptG"/>
</dbReference>
<evidence type="ECO:0000256" key="8">
    <source>
        <dbReference type="ARBA" id="ARBA00026081"/>
    </source>
</evidence>
<evidence type="ECO:0000313" key="10">
    <source>
        <dbReference type="EMBL" id="WCF29399.1"/>
    </source>
</evidence>
<evidence type="ECO:0000256" key="2">
    <source>
        <dbReference type="ARBA" id="ARBA00004651"/>
    </source>
</evidence>
<dbReference type="Pfam" id="PF03739">
    <property type="entry name" value="LptF_LptG"/>
    <property type="match status" value="1"/>
</dbReference>
<comment type="subcellular location">
    <subcellularLocation>
        <location evidence="2">Cell membrane</location>
        <topology evidence="2">Multi-pass membrane protein</topology>
    </subcellularLocation>
</comment>
<name>A0AAJ5R2I8_XYLFS</name>
<feature type="transmembrane region" description="Helical" evidence="9">
    <location>
        <begin position="333"/>
        <end position="350"/>
    </location>
</feature>
<evidence type="ECO:0000256" key="6">
    <source>
        <dbReference type="ARBA" id="ARBA00022989"/>
    </source>
</evidence>
<feature type="transmembrane region" description="Helical" evidence="9">
    <location>
        <begin position="82"/>
        <end position="99"/>
    </location>
</feature>
<reference evidence="10" key="1">
    <citation type="journal article" date="2022" name="Phytopathology">
        <title>Complete circularized genome resources of seven strains of Xylella fastidiosa subsp. fastidiosa using hybrid assembly reveals unknown plasmids.</title>
        <authorList>
            <person name="Velasco-Amo M.D.P."/>
            <person name="Arias-Giraldo L.F.F."/>
            <person name="Ecija M.R."/>
            <person name="De La Fuente L."/>
            <person name="Marco-Noales E."/>
            <person name="Moralejo E."/>
            <person name="Navas-Cort J.A."/>
            <person name="Landa B.B."/>
        </authorList>
    </citation>
    <scope>NUCLEOTIDE SEQUENCE</scope>
    <source>
        <strain evidence="10">CFBP8073</strain>
    </source>
</reference>
<dbReference type="Proteomes" id="UP001211513">
    <property type="component" value="Chromosome"/>
</dbReference>
<keyword evidence="4" id="KW-1003">Cell membrane</keyword>
<feature type="transmembrane region" description="Helical" evidence="9">
    <location>
        <begin position="120"/>
        <end position="137"/>
    </location>
</feature>
<dbReference type="PANTHER" id="PTHR33529">
    <property type="entry name" value="SLR0882 PROTEIN-RELATED"/>
    <property type="match status" value="1"/>
</dbReference>
<feature type="transmembrane region" description="Helical" evidence="9">
    <location>
        <begin position="28"/>
        <end position="47"/>
    </location>
</feature>
<feature type="transmembrane region" description="Helical" evidence="9">
    <location>
        <begin position="362"/>
        <end position="380"/>
    </location>
</feature>
<sequence length="385" mass="43471">MFVCPRWLLDAVAAEKPMKLFPCLHDRYVARAVVATVLLTWLVLLGLDVVNGFASEVRDIGKGSYSFGHAIAYIAYTVPRRAYTLFPTAAVIGMLLALGQLAATSELTALRALGVSRTRLSLSVIMMIGMGTGLMVLTGETLGPWAQAQADILKASAKYKSDMTGARYSGFWAREGEVFLNARSGEEKRLDSGGIMLILHDVRLYQLAADGRLQSMTRAARVEHHQDVWILQQVQRDTFSERGVQRETFDSLPWRSRLDPAVLAAGLAKPRNLSAHELVQSIEYRRRNHLDARDFEGQYWSRWFYPVNVLALCLAAIPFSFGLLRSGGMGKRTFLGILFALSFWMLQMFFERIASVLKLNYQIFYLLPPMVMLCGSYWLFRRQHR</sequence>
<dbReference type="AlphaFoldDB" id="A0AAJ5R2I8"/>
<evidence type="ECO:0000256" key="1">
    <source>
        <dbReference type="ARBA" id="ARBA00002265"/>
    </source>
</evidence>
<dbReference type="InterPro" id="IPR005495">
    <property type="entry name" value="LptG/LptF_permease"/>
</dbReference>
<comment type="similarity">
    <text evidence="3">Belongs to the LptF/LptG family.</text>
</comment>
<dbReference type="GO" id="GO:0043190">
    <property type="term" value="C:ATP-binding cassette (ABC) transporter complex"/>
    <property type="evidence" value="ECO:0007669"/>
    <property type="project" value="InterPro"/>
</dbReference>
<evidence type="ECO:0000313" key="11">
    <source>
        <dbReference type="Proteomes" id="UP001211513"/>
    </source>
</evidence>
<reference evidence="10" key="2">
    <citation type="submission" date="2022-10" db="EMBL/GenBank/DDBJ databases">
        <authorList>
            <person name="Landa B."/>
            <person name="Arias-Giraldo L.F."/>
            <person name="Roman-Ecija M."/>
            <person name="Velasco-Amo M.P."/>
            <person name="De La Fuente L."/>
            <person name="Marco-Noales E."/>
            <person name="Moralejo E."/>
        </authorList>
    </citation>
    <scope>NUCLEOTIDE SEQUENCE</scope>
    <source>
        <strain evidence="10">CFBP8073</strain>
    </source>
</reference>
<evidence type="ECO:0000256" key="5">
    <source>
        <dbReference type="ARBA" id="ARBA00022692"/>
    </source>
</evidence>
<keyword evidence="6 9" id="KW-1133">Transmembrane helix</keyword>
<dbReference type="GO" id="GO:0015920">
    <property type="term" value="P:lipopolysaccharide transport"/>
    <property type="evidence" value="ECO:0007669"/>
    <property type="project" value="TreeGrafter"/>
</dbReference>
<dbReference type="EMBL" id="CP109886">
    <property type="protein sequence ID" value="WCF29399.1"/>
    <property type="molecule type" value="Genomic_DNA"/>
</dbReference>